<organism evidence="10 11">
    <name type="scientific">Chromohalobacter japonicus</name>
    <dbReference type="NCBI Taxonomy" id="223900"/>
    <lineage>
        <taxon>Bacteria</taxon>
        <taxon>Pseudomonadati</taxon>
        <taxon>Pseudomonadota</taxon>
        <taxon>Gammaproteobacteria</taxon>
        <taxon>Oceanospirillales</taxon>
        <taxon>Halomonadaceae</taxon>
        <taxon>Chromohalobacter</taxon>
    </lineage>
</organism>
<keyword evidence="2" id="KW-0145">Chemotaxis</keyword>
<dbReference type="STRING" id="223900.GCA_000821045_02305"/>
<dbReference type="FunFam" id="1.10.287.950:FF:000001">
    <property type="entry name" value="Methyl-accepting chemotaxis sensory transducer"/>
    <property type="match status" value="1"/>
</dbReference>
<dbReference type="PRINTS" id="PR00260">
    <property type="entry name" value="CHEMTRNSDUCR"/>
</dbReference>
<evidence type="ECO:0000256" key="4">
    <source>
        <dbReference type="ARBA" id="ARBA00029447"/>
    </source>
</evidence>
<feature type="region of interest" description="Disordered" evidence="6">
    <location>
        <begin position="686"/>
        <end position="706"/>
    </location>
</feature>
<keyword evidence="7" id="KW-1133">Transmembrane helix</keyword>
<evidence type="ECO:0000256" key="5">
    <source>
        <dbReference type="PROSITE-ProRule" id="PRU00284"/>
    </source>
</evidence>
<comment type="similarity">
    <text evidence="4">Belongs to the methyl-accepting chemotaxis (MCP) protein family.</text>
</comment>
<feature type="domain" description="HAMP" evidence="9">
    <location>
        <begin position="377"/>
        <end position="434"/>
    </location>
</feature>
<evidence type="ECO:0000256" key="6">
    <source>
        <dbReference type="SAM" id="MobiDB-lite"/>
    </source>
</evidence>
<dbReference type="Pfam" id="PF00672">
    <property type="entry name" value="HAMP"/>
    <property type="match status" value="1"/>
</dbReference>
<feature type="transmembrane region" description="Helical" evidence="7">
    <location>
        <begin position="355"/>
        <end position="376"/>
    </location>
</feature>
<evidence type="ECO:0000259" key="8">
    <source>
        <dbReference type="PROSITE" id="PS50111"/>
    </source>
</evidence>
<feature type="domain" description="Methyl-accepting transducer" evidence="8">
    <location>
        <begin position="439"/>
        <end position="668"/>
    </location>
</feature>
<dbReference type="GO" id="GO:0016020">
    <property type="term" value="C:membrane"/>
    <property type="evidence" value="ECO:0007669"/>
    <property type="project" value="UniProtKB-SubCell"/>
</dbReference>
<dbReference type="InterPro" id="IPR051310">
    <property type="entry name" value="MCP_chemotaxis"/>
</dbReference>
<keyword evidence="3 5" id="KW-0807">Transducer</keyword>
<evidence type="ECO:0000259" key="9">
    <source>
        <dbReference type="PROSITE" id="PS50885"/>
    </source>
</evidence>
<sequence length="706" mass="76225">MKKSLSLRAMLIGLFVAAVLGAVIPAAAGFLSNQRLIEAQHLFTDEILPQQAASRDMSDALTRYRQRQSDLLAADSEADFDGVVDQAEADEAFTAARERLATLIGDDDQALFETLDSDYADLRQADTTLEEVRREDVALTTSMRERIAEMQNEIGEVLTDAESMAGRATLEDVRQQRALIQRIQSMQEDGLSMVPMSMLDTLTERRANIAGLSGDVQMLVAQLADQGRQLMQVDSHDALVDLRYNQIAQQISRIHQALASIEGAVGATPAQQESAGQLEDVVTELNELMLTGDNAVYALRDRQLGLRERSQQALAGVSQAMNGMAESLESVEDYAAERADEAAVQAAATAQAGRVLQLVVLLIVIVILAAVGWRVMTRVLKPIGEMRRQMESISGAAGQTGDLSMRLKVRHGDEIGHTAQAFNQMMVTFERLIARIRDGAESVASSSRQIASGNQDLAQRTDEQSSSLAETAASLEEITATVKQTADYAHQARDMSHGVGQRAREAGDVGDQTHSAMQEIRESSAKISTIVEAIDSIAFQTNLLALNASVEAARAGEHGRGFAVVADEVRRLASRSADEAEQIRHLVKDSVAKVGEGANLVEETGGHLREIVDSVDKVSQFVSEIAEATQEQSTGIDQINQAIAQLDQVTQQNASLVQEASSASLSLDERANDMHVLVGRFKVSDSAYSEDDATDDSASPKALPAT</sequence>
<dbReference type="PROSITE" id="PS50111">
    <property type="entry name" value="CHEMOTAXIS_TRANSDUC_2"/>
    <property type="match status" value="1"/>
</dbReference>
<dbReference type="EMBL" id="MSDQ01000044">
    <property type="protein sequence ID" value="OLO10060.1"/>
    <property type="molecule type" value="Genomic_DNA"/>
</dbReference>
<dbReference type="InterPro" id="IPR004089">
    <property type="entry name" value="MCPsignal_dom"/>
</dbReference>
<dbReference type="CDD" id="cd06225">
    <property type="entry name" value="HAMP"/>
    <property type="match status" value="1"/>
</dbReference>
<name>A0A1Q8T8Q7_9GAMM</name>
<evidence type="ECO:0000256" key="3">
    <source>
        <dbReference type="ARBA" id="ARBA00023224"/>
    </source>
</evidence>
<keyword evidence="7" id="KW-0472">Membrane</keyword>
<comment type="caution">
    <text evidence="10">The sequence shown here is derived from an EMBL/GenBank/DDBJ whole genome shotgun (WGS) entry which is preliminary data.</text>
</comment>
<dbReference type="SUPFAM" id="SSF58104">
    <property type="entry name" value="Methyl-accepting chemotaxis protein (MCP) signaling domain"/>
    <property type="match status" value="1"/>
</dbReference>
<evidence type="ECO:0000313" key="11">
    <source>
        <dbReference type="Proteomes" id="UP000186806"/>
    </source>
</evidence>
<comment type="subcellular location">
    <subcellularLocation>
        <location evidence="1">Membrane</location>
    </subcellularLocation>
</comment>
<dbReference type="PROSITE" id="PS50885">
    <property type="entry name" value="HAMP"/>
    <property type="match status" value="1"/>
</dbReference>
<keyword evidence="11" id="KW-1185">Reference proteome</keyword>
<dbReference type="InterPro" id="IPR003660">
    <property type="entry name" value="HAMP_dom"/>
</dbReference>
<feature type="compositionally biased region" description="Polar residues" evidence="6">
    <location>
        <begin position="447"/>
        <end position="458"/>
    </location>
</feature>
<protein>
    <submittedName>
        <fullName evidence="10">Methyl-accepting chemotaxis protein</fullName>
    </submittedName>
</protein>
<dbReference type="RefSeq" id="WP_075370363.1">
    <property type="nucleotide sequence ID" value="NZ_MSDQ01000044.1"/>
</dbReference>
<keyword evidence="7" id="KW-0812">Transmembrane</keyword>
<dbReference type="PANTHER" id="PTHR43531:SF11">
    <property type="entry name" value="METHYL-ACCEPTING CHEMOTAXIS PROTEIN 3"/>
    <property type="match status" value="1"/>
</dbReference>
<evidence type="ECO:0000256" key="1">
    <source>
        <dbReference type="ARBA" id="ARBA00004370"/>
    </source>
</evidence>
<gene>
    <name evidence="10" type="ORF">BTW10_16625</name>
</gene>
<dbReference type="CDD" id="cd11386">
    <property type="entry name" value="MCP_signal"/>
    <property type="match status" value="1"/>
</dbReference>
<evidence type="ECO:0000256" key="2">
    <source>
        <dbReference type="ARBA" id="ARBA00022500"/>
    </source>
</evidence>
<dbReference type="GO" id="GO:0006935">
    <property type="term" value="P:chemotaxis"/>
    <property type="evidence" value="ECO:0007669"/>
    <property type="project" value="UniProtKB-KW"/>
</dbReference>
<dbReference type="Gene3D" id="1.10.287.950">
    <property type="entry name" value="Methyl-accepting chemotaxis protein"/>
    <property type="match status" value="1"/>
</dbReference>
<dbReference type="GO" id="GO:0004888">
    <property type="term" value="F:transmembrane signaling receptor activity"/>
    <property type="evidence" value="ECO:0007669"/>
    <property type="project" value="InterPro"/>
</dbReference>
<accession>A0A1Q8T8Q7</accession>
<dbReference type="SMART" id="SM00304">
    <property type="entry name" value="HAMP"/>
    <property type="match status" value="1"/>
</dbReference>
<dbReference type="PANTHER" id="PTHR43531">
    <property type="entry name" value="PROTEIN ICFG"/>
    <property type="match status" value="1"/>
</dbReference>
<dbReference type="GO" id="GO:0007165">
    <property type="term" value="P:signal transduction"/>
    <property type="evidence" value="ECO:0007669"/>
    <property type="project" value="UniProtKB-KW"/>
</dbReference>
<dbReference type="Pfam" id="PF00015">
    <property type="entry name" value="MCPsignal"/>
    <property type="match status" value="1"/>
</dbReference>
<dbReference type="Proteomes" id="UP000186806">
    <property type="component" value="Unassembled WGS sequence"/>
</dbReference>
<dbReference type="SMART" id="SM00283">
    <property type="entry name" value="MA"/>
    <property type="match status" value="1"/>
</dbReference>
<dbReference type="AlphaFoldDB" id="A0A1Q8T8Q7"/>
<evidence type="ECO:0000256" key="7">
    <source>
        <dbReference type="SAM" id="Phobius"/>
    </source>
</evidence>
<dbReference type="InterPro" id="IPR004090">
    <property type="entry name" value="Chemotax_Me-accpt_rcpt"/>
</dbReference>
<evidence type="ECO:0000313" key="10">
    <source>
        <dbReference type="EMBL" id="OLO10060.1"/>
    </source>
</evidence>
<feature type="region of interest" description="Disordered" evidence="6">
    <location>
        <begin position="447"/>
        <end position="471"/>
    </location>
</feature>
<reference evidence="10 11" key="1">
    <citation type="submission" date="2016-12" db="EMBL/GenBank/DDBJ databases">
        <title>Draft genome sequences of strains Salinicola socius SMB35, Salinicola sp. MH3R3-1 and Chromohalobacter sp. SMB17 from the Verkhnekamsk potash mining region of Russia.</title>
        <authorList>
            <person name="Mavrodi D.V."/>
            <person name="Olsson B.E."/>
            <person name="Korsakova E.S."/>
            <person name="Pyankova A."/>
            <person name="Mavrodi O.V."/>
            <person name="Plotnikova E.G."/>
        </authorList>
    </citation>
    <scope>NUCLEOTIDE SEQUENCE [LARGE SCALE GENOMIC DNA]</scope>
    <source>
        <strain evidence="10 11">SMB17</strain>
    </source>
</reference>
<proteinExistence type="inferred from homology"/>